<organism evidence="2 3">
    <name type="scientific">Terrabacter terrigena</name>
    <dbReference type="NCBI Taxonomy" id="574718"/>
    <lineage>
        <taxon>Bacteria</taxon>
        <taxon>Bacillati</taxon>
        <taxon>Actinomycetota</taxon>
        <taxon>Actinomycetes</taxon>
        <taxon>Micrococcales</taxon>
        <taxon>Intrasporangiaceae</taxon>
        <taxon>Terrabacter</taxon>
    </lineage>
</organism>
<feature type="region of interest" description="Disordered" evidence="1">
    <location>
        <begin position="1"/>
        <end position="25"/>
    </location>
</feature>
<dbReference type="InterPro" id="IPR018330">
    <property type="entry name" value="RecT_fam"/>
</dbReference>
<feature type="compositionally biased region" description="Basic and acidic residues" evidence="1">
    <location>
        <begin position="275"/>
        <end position="284"/>
    </location>
</feature>
<dbReference type="RefSeq" id="WP_386053497.1">
    <property type="nucleotide sequence ID" value="NZ_JBHTKH010000009.1"/>
</dbReference>
<dbReference type="EMBL" id="JBHTKH010000009">
    <property type="protein sequence ID" value="MFD1055460.1"/>
    <property type="molecule type" value="Genomic_DNA"/>
</dbReference>
<name>A0ABW3N188_9MICO</name>
<reference evidence="3" key="1">
    <citation type="journal article" date="2019" name="Int. J. Syst. Evol. Microbiol.">
        <title>The Global Catalogue of Microorganisms (GCM) 10K type strain sequencing project: providing services to taxonomists for standard genome sequencing and annotation.</title>
        <authorList>
            <consortium name="The Broad Institute Genomics Platform"/>
            <consortium name="The Broad Institute Genome Sequencing Center for Infectious Disease"/>
            <person name="Wu L."/>
            <person name="Ma J."/>
        </authorList>
    </citation>
    <scope>NUCLEOTIDE SEQUENCE [LARGE SCALE GENOMIC DNA]</scope>
    <source>
        <strain evidence="3">CCUG 57508</strain>
    </source>
</reference>
<keyword evidence="3" id="KW-1185">Reference proteome</keyword>
<sequence length="301" mass="33170">MTTEQQQQEQPGADVALPSERPAPPTLTEQVRRMEQQFALAAPRGVEAKQIVRDVLTALSKNPDLHKCTHASVLGGAMTMAQLGLRIGVLGHGWLVPFWNRKAIWIETLDDGSTRERRGAWEAQLIIGYQGLVELAHRSGQIQSISARTVHEKDYFAREYGVDEKLVHRPAAGPRGEPVAYYAVVRFANGGTSFYDMTRAEMEVYRDRYAMAKTKEGKVVGPWATEFDGMAKKTCVRQLSKFMPKGTDLAVALAVDDTVRVDLTPTSQPELVSSHPERDVHDDSAAVAEGEIVDDQAGAES</sequence>
<feature type="region of interest" description="Disordered" evidence="1">
    <location>
        <begin position="266"/>
        <end position="301"/>
    </location>
</feature>
<dbReference type="NCBIfam" id="TIGR00616">
    <property type="entry name" value="rect"/>
    <property type="match status" value="1"/>
</dbReference>
<accession>A0ABW3N188</accession>
<evidence type="ECO:0000313" key="3">
    <source>
        <dbReference type="Proteomes" id="UP001597046"/>
    </source>
</evidence>
<gene>
    <name evidence="2" type="ORF">ACFQ2V_14185</name>
</gene>
<proteinExistence type="predicted"/>
<evidence type="ECO:0000256" key="1">
    <source>
        <dbReference type="SAM" id="MobiDB-lite"/>
    </source>
</evidence>
<comment type="caution">
    <text evidence="2">The sequence shown here is derived from an EMBL/GenBank/DDBJ whole genome shotgun (WGS) entry which is preliminary data.</text>
</comment>
<protein>
    <submittedName>
        <fullName evidence="2">Recombinase RecT</fullName>
    </submittedName>
</protein>
<feature type="compositionally biased region" description="Polar residues" evidence="1">
    <location>
        <begin position="1"/>
        <end position="10"/>
    </location>
</feature>
<dbReference type="InterPro" id="IPR004590">
    <property type="entry name" value="ssDNA_annealing_RecT"/>
</dbReference>
<evidence type="ECO:0000313" key="2">
    <source>
        <dbReference type="EMBL" id="MFD1055460.1"/>
    </source>
</evidence>
<dbReference type="Proteomes" id="UP001597046">
    <property type="component" value="Unassembled WGS sequence"/>
</dbReference>
<dbReference type="Pfam" id="PF03837">
    <property type="entry name" value="RecT"/>
    <property type="match status" value="1"/>
</dbReference>